<dbReference type="PANTHER" id="PTHR10000:SF8">
    <property type="entry name" value="HAD SUPERFAMILY HYDROLASE-LIKE, TYPE 3"/>
    <property type="match status" value="1"/>
</dbReference>
<dbReference type="NCBIfam" id="TIGR00099">
    <property type="entry name" value="Cof-subfamily"/>
    <property type="match status" value="1"/>
</dbReference>
<dbReference type="InterPro" id="IPR000150">
    <property type="entry name" value="Cof"/>
</dbReference>
<dbReference type="GO" id="GO:0005829">
    <property type="term" value="C:cytosol"/>
    <property type="evidence" value="ECO:0007669"/>
    <property type="project" value="TreeGrafter"/>
</dbReference>
<organism evidence="1 2">
    <name type="scientific">Guopingia tenuis</name>
    <dbReference type="NCBI Taxonomy" id="2763656"/>
    <lineage>
        <taxon>Bacteria</taxon>
        <taxon>Bacillati</taxon>
        <taxon>Bacillota</taxon>
        <taxon>Clostridia</taxon>
        <taxon>Christensenellales</taxon>
        <taxon>Christensenellaceae</taxon>
        <taxon>Guopingia</taxon>
    </lineage>
</organism>
<dbReference type="Gene3D" id="3.30.1240.10">
    <property type="match status" value="1"/>
</dbReference>
<dbReference type="InterPro" id="IPR036412">
    <property type="entry name" value="HAD-like_sf"/>
</dbReference>
<accession>A0A926DIW6</accession>
<sequence>MDYKLIALDIDDTLLNNDRKITPGNAEAIARAMKAGVKVILASGRLFISLKRLYDELALQDASICCSGAQVVDHQGREISSCPIEPEDTSAILELAHELGVYVHVYIDNHFCYEKHTEYSDYYKSVCGFGDRLVPNLREMKDIYTPKILMINDEATTARIQPIFRERFPHLNIGRSKPIFLEFNNPAATKGGALKALSEYYGIDKSQMIAVGDNQIDASMIKYAGVGAAVGNAIDEIKEISDYVAAADNDHDAIKEIIDKFIFEK</sequence>
<dbReference type="GO" id="GO:0000287">
    <property type="term" value="F:magnesium ion binding"/>
    <property type="evidence" value="ECO:0007669"/>
    <property type="project" value="TreeGrafter"/>
</dbReference>
<dbReference type="Pfam" id="PF08282">
    <property type="entry name" value="Hydrolase_3"/>
    <property type="match status" value="1"/>
</dbReference>
<dbReference type="SFLD" id="SFLDS00003">
    <property type="entry name" value="Haloacid_Dehalogenase"/>
    <property type="match status" value="1"/>
</dbReference>
<protein>
    <submittedName>
        <fullName evidence="1">HAD family phosphatase</fullName>
    </submittedName>
</protein>
<dbReference type="SUPFAM" id="SSF56784">
    <property type="entry name" value="HAD-like"/>
    <property type="match status" value="1"/>
</dbReference>
<evidence type="ECO:0000313" key="1">
    <source>
        <dbReference type="EMBL" id="MBC8539026.1"/>
    </source>
</evidence>
<dbReference type="EMBL" id="JACRSS010000004">
    <property type="protein sequence ID" value="MBC8539026.1"/>
    <property type="molecule type" value="Genomic_DNA"/>
</dbReference>
<dbReference type="GO" id="GO:0016791">
    <property type="term" value="F:phosphatase activity"/>
    <property type="evidence" value="ECO:0007669"/>
    <property type="project" value="UniProtKB-ARBA"/>
</dbReference>
<comment type="caution">
    <text evidence="1">The sequence shown here is derived from an EMBL/GenBank/DDBJ whole genome shotgun (WGS) entry which is preliminary data.</text>
</comment>
<dbReference type="NCBIfam" id="TIGR01484">
    <property type="entry name" value="HAD-SF-IIB"/>
    <property type="match status" value="1"/>
</dbReference>
<proteinExistence type="predicted"/>
<reference evidence="1" key="1">
    <citation type="submission" date="2020-08" db="EMBL/GenBank/DDBJ databases">
        <title>Genome public.</title>
        <authorList>
            <person name="Liu C."/>
            <person name="Sun Q."/>
        </authorList>
    </citation>
    <scope>NUCLEOTIDE SEQUENCE</scope>
    <source>
        <strain evidence="1">NSJ-63</strain>
    </source>
</reference>
<evidence type="ECO:0000313" key="2">
    <source>
        <dbReference type="Proteomes" id="UP000617951"/>
    </source>
</evidence>
<dbReference type="RefSeq" id="WP_249280659.1">
    <property type="nucleotide sequence ID" value="NZ_JACRSS010000004.1"/>
</dbReference>
<dbReference type="SFLD" id="SFLDG01140">
    <property type="entry name" value="C2.B:_Phosphomannomutase_and_P"/>
    <property type="match status" value="1"/>
</dbReference>
<gene>
    <name evidence="1" type="ORF">H8693_08770</name>
</gene>
<dbReference type="InterPro" id="IPR023214">
    <property type="entry name" value="HAD_sf"/>
</dbReference>
<dbReference type="Proteomes" id="UP000617951">
    <property type="component" value="Unassembled WGS sequence"/>
</dbReference>
<keyword evidence="2" id="KW-1185">Reference proteome</keyword>
<dbReference type="InterPro" id="IPR006379">
    <property type="entry name" value="HAD-SF_hydro_IIB"/>
</dbReference>
<dbReference type="CDD" id="cd07516">
    <property type="entry name" value="HAD_Pase"/>
    <property type="match status" value="1"/>
</dbReference>
<dbReference type="PANTHER" id="PTHR10000">
    <property type="entry name" value="PHOSPHOSERINE PHOSPHATASE"/>
    <property type="match status" value="1"/>
</dbReference>
<dbReference type="Gene3D" id="3.40.50.1000">
    <property type="entry name" value="HAD superfamily/HAD-like"/>
    <property type="match status" value="1"/>
</dbReference>
<name>A0A926DIW6_9FIRM</name>
<dbReference type="AlphaFoldDB" id="A0A926DIW6"/>